<organism evidence="1 2">
    <name type="scientific">Halococcoides cellulosivorans</name>
    <dbReference type="NCBI Taxonomy" id="1679096"/>
    <lineage>
        <taxon>Archaea</taxon>
        <taxon>Methanobacteriati</taxon>
        <taxon>Methanobacteriota</taxon>
        <taxon>Stenosarchaea group</taxon>
        <taxon>Halobacteria</taxon>
        <taxon>Halobacteriales</taxon>
        <taxon>Haloarculaceae</taxon>
        <taxon>Halococcoides</taxon>
    </lineage>
</organism>
<proteinExistence type="predicted"/>
<reference evidence="1 2" key="1">
    <citation type="submission" date="2018-04" db="EMBL/GenBank/DDBJ databases">
        <title>Halococcoides cellulosivorans gen. nov., sp. nov., an extremely halophilic cellulose-utilizing haloarchaeon from hypersaline lakes.</title>
        <authorList>
            <person name="Sorokin D.Y."/>
            <person name="Toshchakov S.V."/>
            <person name="Samarov N.I."/>
            <person name="Korzhenkov A."/>
            <person name="Kublanov I.V."/>
        </authorList>
    </citation>
    <scope>NUCLEOTIDE SEQUENCE [LARGE SCALE GENOMIC DNA]</scope>
    <source>
        <strain evidence="1 2">HArcel1</strain>
    </source>
</reference>
<accession>A0A2R4WY48</accession>
<dbReference type="Proteomes" id="UP000244727">
    <property type="component" value="Chromosome"/>
</dbReference>
<dbReference type="Pfam" id="PF13686">
    <property type="entry name" value="DrsE_2"/>
    <property type="match status" value="1"/>
</dbReference>
<sequence>MTGYAIVLASPELERIQAVSTIASIAASSDIPVEVFVTMNALTAFESETVAEESFETEGAVGEAMLASDEVPLFVEQFEQAASIGPLTVYACEMAMDLLRLETDDLSDVFVDTLGVAGFLNSAQDKQVVFV</sequence>
<dbReference type="KEGG" id="harc:HARCEL1_01390"/>
<dbReference type="GeneID" id="36511119"/>
<dbReference type="InterPro" id="IPR032836">
    <property type="entry name" value="DsrE2-like"/>
</dbReference>
<dbReference type="InterPro" id="IPR027396">
    <property type="entry name" value="DsrEFH-like"/>
</dbReference>
<keyword evidence="2" id="KW-1185">Reference proteome</keyword>
<evidence type="ECO:0008006" key="3">
    <source>
        <dbReference type="Google" id="ProtNLM"/>
    </source>
</evidence>
<dbReference type="Gene3D" id="3.40.1260.10">
    <property type="entry name" value="DsrEFH-like"/>
    <property type="match status" value="1"/>
</dbReference>
<evidence type="ECO:0000313" key="1">
    <source>
        <dbReference type="EMBL" id="AWB26463.1"/>
    </source>
</evidence>
<dbReference type="EMBL" id="CP028858">
    <property type="protein sequence ID" value="AWB26463.1"/>
    <property type="molecule type" value="Genomic_DNA"/>
</dbReference>
<gene>
    <name evidence="1" type="ORF">HARCEL1_01390</name>
</gene>
<evidence type="ECO:0000313" key="2">
    <source>
        <dbReference type="Proteomes" id="UP000244727"/>
    </source>
</evidence>
<dbReference type="SUPFAM" id="SSF75169">
    <property type="entry name" value="DsrEFH-like"/>
    <property type="match status" value="1"/>
</dbReference>
<name>A0A2R4WY48_9EURY</name>
<protein>
    <recommendedName>
        <fullName evidence="3">Peroxiredoxin family protein</fullName>
    </recommendedName>
</protein>
<dbReference type="PANTHER" id="PTHR34655:SF1">
    <property type="match status" value="1"/>
</dbReference>
<dbReference type="PANTHER" id="PTHR34655">
    <property type="entry name" value="CONSERVED WITHIN P. AEROPHILUM"/>
    <property type="match status" value="1"/>
</dbReference>
<dbReference type="AlphaFoldDB" id="A0A2R4WY48"/>
<dbReference type="RefSeq" id="WP_108380832.1">
    <property type="nucleotide sequence ID" value="NZ_CP028858.1"/>
</dbReference>